<evidence type="ECO:0000256" key="11">
    <source>
        <dbReference type="ARBA" id="ARBA00023235"/>
    </source>
</evidence>
<dbReference type="CDD" id="cd17932">
    <property type="entry name" value="DEXQc_UvrD"/>
    <property type="match status" value="1"/>
</dbReference>
<protein>
    <recommendedName>
        <fullName evidence="13">DNA 3'-5' helicase</fullName>
        <ecNumber evidence="13">5.6.2.4</ecNumber>
    </recommendedName>
</protein>
<keyword evidence="7" id="KW-0269">Exonuclease</keyword>
<feature type="region of interest" description="Disordered" evidence="16">
    <location>
        <begin position="103"/>
        <end position="123"/>
    </location>
</feature>
<evidence type="ECO:0000256" key="4">
    <source>
        <dbReference type="ARBA" id="ARBA00022763"/>
    </source>
</evidence>
<dbReference type="Gene3D" id="3.40.50.300">
    <property type="entry name" value="P-loop containing nucleotide triphosphate hydrolases"/>
    <property type="match status" value="3"/>
</dbReference>
<evidence type="ECO:0000256" key="2">
    <source>
        <dbReference type="ARBA" id="ARBA00022722"/>
    </source>
</evidence>
<dbReference type="PANTHER" id="PTHR11070:SF55">
    <property type="entry name" value="DNA 3'-5' HELICASE"/>
    <property type="match status" value="1"/>
</dbReference>
<feature type="binding site" evidence="15">
    <location>
        <begin position="47"/>
        <end position="54"/>
    </location>
    <ligand>
        <name>ATP</name>
        <dbReference type="ChEBI" id="CHEBI:30616"/>
    </ligand>
</feature>
<dbReference type="InterPro" id="IPR013986">
    <property type="entry name" value="DExx_box_DNA_helicase_dom_sf"/>
</dbReference>
<evidence type="ECO:0000259" key="18">
    <source>
        <dbReference type="PROSITE" id="PS51217"/>
    </source>
</evidence>
<dbReference type="Gene3D" id="3.90.320.10">
    <property type="match status" value="1"/>
</dbReference>
<dbReference type="EC" id="5.6.2.4" evidence="13"/>
<dbReference type="GO" id="GO:0000725">
    <property type="term" value="P:recombinational repair"/>
    <property type="evidence" value="ECO:0007669"/>
    <property type="project" value="TreeGrafter"/>
</dbReference>
<dbReference type="InterPro" id="IPR027417">
    <property type="entry name" value="P-loop_NTPase"/>
</dbReference>
<dbReference type="GO" id="GO:0003677">
    <property type="term" value="F:DNA binding"/>
    <property type="evidence" value="ECO:0007669"/>
    <property type="project" value="UniProtKB-KW"/>
</dbReference>
<sequence length="1125" mass="118882">MSAATAGAAPVARLSAREVAQIMGSPPPTAEQEAVIEAGLGPTVVIAGAGSGKTTVLAQRIVYLVANGLIEPSAILGLTFTRKAVGELGHRIRRGLAALRHWQRQSGTAGAPGRAPAPRPLDGLDVPSVQTYNAYAAGLVRDYGMAIGVEPDTVLLDDASATLLAGRIVDAAGPAEVPAGRARSTIVTAVLELAGQIDEHLSTPARVVEHIDASLAALLNPDYLAALDATIGRKKMPTEDKAELRARLAGIIGATGGAPPKLWSAATRAELVDFICANDLSSDVAALEAKRRLAGLVERFRSLKRARHAMQFSDQVAFAHRIMAEDAQALEIERSRWQLILLDEYQDTSDSQAKLLQLMFAGLPVMAVGDPRQSIYAWRGASAGNIGQFPLDFPGPDGGPGRTLGLTTSWRNSRRVLAVANRIAAQLPDIDPAAQLTAAPTAQDGDVALAVTVGHADADYGTDQLASLATWMAGTHGTRAVLCRKRADFASVAAALEQAGLEVIMAGSAGGLDDPYVADVFAALNVVVDPGAGEHLMRLLTGASCALGAADVAALGRLRRLRQRRLEVALGASADDVEPIGLAECLDDLAAQQPGPQLSDDIAAAGLSGDARERAGRLARSLRRLRAAQTTVTGLVREAVRELRIDAEIEALAPARAAEHRAAIDALLSTVAGYVATDPAVRAEDLLAWLALAEESAALAVAEAALPDGSDPADRSVVVMTVHASKGLEFDAVAIPNLVVGDLPSTPRDGRGWLSLGRLPYPLRGDRDKLPRFDLTATSFASQKELADWLKGTLGPALSEQSLAEERRLAYVAITRARTQLWLGAAAHSPRRTRRSEFSPFLLEAIEALGAEVELPAEDAEVEAGDAPPVPWPVEPPAAELALRTAVLRQLAATPAVALDALADGPAAPYARRALDLLADRAPREFRGALPERLSTTSIVALRADRSAFLTDLARPMPQGPAPAAALGTAFHAWVEQRYGQAALEGLADEAERRRLPAELEDRFDHLCRTFEASEFAQREPLAIELPFELDLGGVHIPGKIDAVFDRGEGIEVIDWKTGGVPDDERLAAMTVQLSVYALAVEKMDRFSGREVGGAFYFVADDRLVRPERLLGPTELAELLRGSGP</sequence>
<dbReference type="RefSeq" id="WP_160952877.1">
    <property type="nucleotide sequence ID" value="NZ_WWEQ01000016.1"/>
</dbReference>
<dbReference type="PANTHER" id="PTHR11070">
    <property type="entry name" value="UVRD / RECB / PCRA DNA HELICASE FAMILY MEMBER"/>
    <property type="match status" value="1"/>
</dbReference>
<dbReference type="InterPro" id="IPR011335">
    <property type="entry name" value="Restrct_endonuc-II-like"/>
</dbReference>
<dbReference type="Pfam" id="PF00580">
    <property type="entry name" value="UvrD-helicase"/>
    <property type="match status" value="1"/>
</dbReference>
<dbReference type="AlphaFoldDB" id="A0A6N9H6B6"/>
<keyword evidence="11" id="KW-0413">Isomerase</keyword>
<feature type="domain" description="UvrD-like helicase ATP-binding" evidence="17">
    <location>
        <begin position="26"/>
        <end position="413"/>
    </location>
</feature>
<comment type="similarity">
    <text evidence="1">Belongs to the helicase family. UvrD subfamily.</text>
</comment>
<gene>
    <name evidence="19" type="ORF">GSY69_05545</name>
</gene>
<keyword evidence="2" id="KW-0540">Nuclease</keyword>
<dbReference type="Pfam" id="PF13361">
    <property type="entry name" value="UvrD_C"/>
    <property type="match status" value="1"/>
</dbReference>
<evidence type="ECO:0000256" key="7">
    <source>
        <dbReference type="ARBA" id="ARBA00022839"/>
    </source>
</evidence>
<keyword evidence="6 15" id="KW-0347">Helicase</keyword>
<dbReference type="InterPro" id="IPR011604">
    <property type="entry name" value="PDDEXK-like_dom_sf"/>
</dbReference>
<comment type="catalytic activity">
    <reaction evidence="14">
        <text>ATP + H2O = ADP + phosphate + H(+)</text>
        <dbReference type="Rhea" id="RHEA:13065"/>
        <dbReference type="ChEBI" id="CHEBI:15377"/>
        <dbReference type="ChEBI" id="CHEBI:15378"/>
        <dbReference type="ChEBI" id="CHEBI:30616"/>
        <dbReference type="ChEBI" id="CHEBI:43474"/>
        <dbReference type="ChEBI" id="CHEBI:456216"/>
        <dbReference type="EC" id="5.6.2.4"/>
    </reaction>
</comment>
<evidence type="ECO:0000256" key="5">
    <source>
        <dbReference type="ARBA" id="ARBA00022801"/>
    </source>
</evidence>
<reference evidence="19 20" key="1">
    <citation type="submission" date="2020-01" db="EMBL/GenBank/DDBJ databases">
        <authorList>
            <person name="Deng T."/>
        </authorList>
    </citation>
    <scope>NUCLEOTIDE SEQUENCE [LARGE SCALE GENOMIC DNA]</scope>
    <source>
        <strain evidence="19 20">5221</strain>
    </source>
</reference>
<feature type="domain" description="UvrD-like helicase C-terminal" evidence="18">
    <location>
        <begin position="414"/>
        <end position="727"/>
    </location>
</feature>
<keyword evidence="5 15" id="KW-0378">Hydrolase</keyword>
<evidence type="ECO:0000256" key="8">
    <source>
        <dbReference type="ARBA" id="ARBA00022840"/>
    </source>
</evidence>
<proteinExistence type="inferred from homology"/>
<dbReference type="GO" id="GO:0043138">
    <property type="term" value="F:3'-5' DNA helicase activity"/>
    <property type="evidence" value="ECO:0007669"/>
    <property type="project" value="UniProtKB-EC"/>
</dbReference>
<evidence type="ECO:0000256" key="1">
    <source>
        <dbReference type="ARBA" id="ARBA00009922"/>
    </source>
</evidence>
<keyword evidence="20" id="KW-1185">Reference proteome</keyword>
<dbReference type="Proteomes" id="UP000469215">
    <property type="component" value="Unassembled WGS sequence"/>
</dbReference>
<keyword evidence="3 15" id="KW-0547">Nucleotide-binding</keyword>
<dbReference type="GO" id="GO:0033202">
    <property type="term" value="C:DNA helicase complex"/>
    <property type="evidence" value="ECO:0007669"/>
    <property type="project" value="TreeGrafter"/>
</dbReference>
<dbReference type="InterPro" id="IPR038726">
    <property type="entry name" value="PDDEXK_AddAB-type"/>
</dbReference>
<dbReference type="Gene3D" id="1.10.10.160">
    <property type="match status" value="1"/>
</dbReference>
<dbReference type="PROSITE" id="PS51217">
    <property type="entry name" value="UVRD_HELICASE_CTER"/>
    <property type="match status" value="1"/>
</dbReference>
<evidence type="ECO:0000256" key="3">
    <source>
        <dbReference type="ARBA" id="ARBA00022741"/>
    </source>
</evidence>
<organism evidence="19 20">
    <name type="scientific">Brevibacterium rongguiense</name>
    <dbReference type="NCBI Taxonomy" id="2695267"/>
    <lineage>
        <taxon>Bacteria</taxon>
        <taxon>Bacillati</taxon>
        <taxon>Actinomycetota</taxon>
        <taxon>Actinomycetes</taxon>
        <taxon>Micrococcales</taxon>
        <taxon>Brevibacteriaceae</taxon>
        <taxon>Brevibacterium</taxon>
    </lineage>
</organism>
<dbReference type="InterPro" id="IPR014016">
    <property type="entry name" value="UvrD-like_ATP-bd"/>
</dbReference>
<dbReference type="EMBL" id="WWEQ01000016">
    <property type="protein sequence ID" value="MYM19445.1"/>
    <property type="molecule type" value="Genomic_DNA"/>
</dbReference>
<evidence type="ECO:0000256" key="6">
    <source>
        <dbReference type="ARBA" id="ARBA00022806"/>
    </source>
</evidence>
<dbReference type="GO" id="GO:0005829">
    <property type="term" value="C:cytosol"/>
    <property type="evidence" value="ECO:0007669"/>
    <property type="project" value="TreeGrafter"/>
</dbReference>
<evidence type="ECO:0000256" key="16">
    <source>
        <dbReference type="SAM" id="MobiDB-lite"/>
    </source>
</evidence>
<keyword evidence="4" id="KW-0227">DNA damage</keyword>
<evidence type="ECO:0000256" key="9">
    <source>
        <dbReference type="ARBA" id="ARBA00023125"/>
    </source>
</evidence>
<dbReference type="PROSITE" id="PS51198">
    <property type="entry name" value="UVRD_HELICASE_ATP_BIND"/>
    <property type="match status" value="1"/>
</dbReference>
<evidence type="ECO:0000259" key="17">
    <source>
        <dbReference type="PROSITE" id="PS51198"/>
    </source>
</evidence>
<comment type="catalytic activity">
    <reaction evidence="12">
        <text>Couples ATP hydrolysis with the unwinding of duplex DNA by translocating in the 3'-5' direction.</text>
        <dbReference type="EC" id="5.6.2.4"/>
    </reaction>
</comment>
<evidence type="ECO:0000256" key="10">
    <source>
        <dbReference type="ARBA" id="ARBA00023204"/>
    </source>
</evidence>
<evidence type="ECO:0000313" key="19">
    <source>
        <dbReference type="EMBL" id="MYM19445.1"/>
    </source>
</evidence>
<evidence type="ECO:0000256" key="13">
    <source>
        <dbReference type="ARBA" id="ARBA00034808"/>
    </source>
</evidence>
<evidence type="ECO:0000256" key="14">
    <source>
        <dbReference type="ARBA" id="ARBA00048988"/>
    </source>
</evidence>
<dbReference type="SUPFAM" id="SSF52540">
    <property type="entry name" value="P-loop containing nucleoside triphosphate hydrolases"/>
    <property type="match status" value="1"/>
</dbReference>
<dbReference type="InterPro" id="IPR000212">
    <property type="entry name" value="DNA_helicase_UvrD/REP"/>
</dbReference>
<name>A0A6N9H6B6_9MICO</name>
<dbReference type="GO" id="GO:0004527">
    <property type="term" value="F:exonuclease activity"/>
    <property type="evidence" value="ECO:0007669"/>
    <property type="project" value="UniProtKB-KW"/>
</dbReference>
<dbReference type="Pfam" id="PF12705">
    <property type="entry name" value="PDDEXK_1"/>
    <property type="match status" value="1"/>
</dbReference>
<keyword evidence="10" id="KW-0234">DNA repair</keyword>
<evidence type="ECO:0000256" key="12">
    <source>
        <dbReference type="ARBA" id="ARBA00034617"/>
    </source>
</evidence>
<dbReference type="GO" id="GO:0005524">
    <property type="term" value="F:ATP binding"/>
    <property type="evidence" value="ECO:0007669"/>
    <property type="project" value="UniProtKB-UniRule"/>
</dbReference>
<evidence type="ECO:0000313" key="20">
    <source>
        <dbReference type="Proteomes" id="UP000469215"/>
    </source>
</evidence>
<comment type="caution">
    <text evidence="19">The sequence shown here is derived from an EMBL/GenBank/DDBJ whole genome shotgun (WGS) entry which is preliminary data.</text>
</comment>
<accession>A0A6N9H6B6</accession>
<dbReference type="Gene3D" id="1.10.486.10">
    <property type="entry name" value="PCRA, domain 4"/>
    <property type="match status" value="1"/>
</dbReference>
<keyword evidence="8 15" id="KW-0067">ATP-binding</keyword>
<dbReference type="SUPFAM" id="SSF52980">
    <property type="entry name" value="Restriction endonuclease-like"/>
    <property type="match status" value="1"/>
</dbReference>
<dbReference type="InterPro" id="IPR014017">
    <property type="entry name" value="DNA_helicase_UvrD-like_C"/>
</dbReference>
<keyword evidence="9" id="KW-0238">DNA-binding</keyword>
<evidence type="ECO:0000256" key="15">
    <source>
        <dbReference type="PROSITE-ProRule" id="PRU00560"/>
    </source>
</evidence>